<organism evidence="1 2">
    <name type="scientific">Vibrio phage vB_VpaS_KF6</name>
    <dbReference type="NCBI Taxonomy" id="2041477"/>
    <lineage>
        <taxon>Viruses</taxon>
        <taxon>Duplodnaviria</taxon>
        <taxon>Heunggongvirae</taxon>
        <taxon>Uroviricota</taxon>
        <taxon>Caudoviricetes</taxon>
        <taxon>Mardecavirus</taxon>
        <taxon>Mardecavirus SSP002</taxon>
    </lineage>
</organism>
<evidence type="ECO:0000313" key="1">
    <source>
        <dbReference type="EMBL" id="ATI19503.1"/>
    </source>
</evidence>
<reference evidence="1 2" key="1">
    <citation type="submission" date="2017-08" db="EMBL/GenBank/DDBJ databases">
        <title>Complete genome sequence of bacteriophage vB_VpaS_KF6.</title>
        <authorList>
            <person name="Yu J."/>
            <person name="Kwak S.-J."/>
            <person name="Lim J.-A."/>
            <person name="Chang H.-J."/>
        </authorList>
    </citation>
    <scope>NUCLEOTIDE SEQUENCE [LARGE SCALE GENOMIC DNA]</scope>
</reference>
<accession>A0A384WK92</accession>
<dbReference type="EMBL" id="MF754116">
    <property type="protein sequence ID" value="ATI19503.1"/>
    <property type="molecule type" value="Genomic_DNA"/>
</dbReference>
<sequence length="38" mass="4382">MIGNDLQCKFTKRKVLLIVLMFQDVIQAPRLQDLQAHG</sequence>
<proteinExistence type="predicted"/>
<dbReference type="Proteomes" id="UP000259921">
    <property type="component" value="Segment"/>
</dbReference>
<name>A0A384WK92_9CAUD</name>
<protein>
    <submittedName>
        <fullName evidence="1">Uncharacterized protein</fullName>
    </submittedName>
</protein>
<gene>
    <name evidence="1" type="ORF">KF6_095</name>
</gene>
<evidence type="ECO:0000313" key="2">
    <source>
        <dbReference type="Proteomes" id="UP000259921"/>
    </source>
</evidence>